<protein>
    <recommendedName>
        <fullName evidence="7 9">Uroporphyrinogen-III synthase</fullName>
        <ecNumber evidence="3 9">4.2.1.75</ecNumber>
    </recommendedName>
</protein>
<keyword evidence="4 9" id="KW-0456">Lyase</keyword>
<dbReference type="EC" id="4.2.1.75" evidence="3 9"/>
<evidence type="ECO:0000313" key="11">
    <source>
        <dbReference type="EMBL" id="SDT05251.1"/>
    </source>
</evidence>
<dbReference type="InterPro" id="IPR003754">
    <property type="entry name" value="4pyrrol_synth_uPrphyn_synth"/>
</dbReference>
<dbReference type="OrthoDB" id="9787650at2"/>
<comment type="pathway">
    <text evidence="1 9">Porphyrin-containing compound metabolism; protoporphyrin-IX biosynthesis; coproporphyrinogen-III from 5-aminolevulinate: step 3/4.</text>
</comment>
<dbReference type="InterPro" id="IPR036108">
    <property type="entry name" value="4pyrrol_syn_uPrphyn_synt_sf"/>
</dbReference>
<comment type="similarity">
    <text evidence="2 9">Belongs to the uroporphyrinogen-III synthase family.</text>
</comment>
<dbReference type="Pfam" id="PF02602">
    <property type="entry name" value="HEM4"/>
    <property type="match status" value="1"/>
</dbReference>
<dbReference type="CDD" id="cd06578">
    <property type="entry name" value="HemD"/>
    <property type="match status" value="1"/>
</dbReference>
<dbReference type="GO" id="GO:0006780">
    <property type="term" value="P:uroporphyrinogen III biosynthetic process"/>
    <property type="evidence" value="ECO:0007669"/>
    <property type="project" value="UniProtKB-UniRule"/>
</dbReference>
<dbReference type="NCBIfam" id="NF004395">
    <property type="entry name" value="PRK05752.1"/>
    <property type="match status" value="1"/>
</dbReference>
<dbReference type="GO" id="GO:0004852">
    <property type="term" value="F:uroporphyrinogen-III synthase activity"/>
    <property type="evidence" value="ECO:0007669"/>
    <property type="project" value="UniProtKB-UniRule"/>
</dbReference>
<dbReference type="SUPFAM" id="SSF69618">
    <property type="entry name" value="HemD-like"/>
    <property type="match status" value="1"/>
</dbReference>
<evidence type="ECO:0000256" key="8">
    <source>
        <dbReference type="ARBA" id="ARBA00048617"/>
    </source>
</evidence>
<keyword evidence="5 9" id="KW-0627">Porphyrin biosynthesis</keyword>
<organism evidence="11 12">
    <name type="scientific">Pseudomonas oryzae</name>
    <dbReference type="NCBI Taxonomy" id="1392877"/>
    <lineage>
        <taxon>Bacteria</taxon>
        <taxon>Pseudomonadati</taxon>
        <taxon>Pseudomonadota</taxon>
        <taxon>Gammaproteobacteria</taxon>
        <taxon>Pseudomonadales</taxon>
        <taxon>Pseudomonadaceae</taxon>
        <taxon>Pseudomonas</taxon>
    </lineage>
</organism>
<evidence type="ECO:0000256" key="2">
    <source>
        <dbReference type="ARBA" id="ARBA00008133"/>
    </source>
</evidence>
<evidence type="ECO:0000256" key="6">
    <source>
        <dbReference type="ARBA" id="ARBA00037589"/>
    </source>
</evidence>
<dbReference type="EMBL" id="LT629751">
    <property type="protein sequence ID" value="SDT05251.1"/>
    <property type="molecule type" value="Genomic_DNA"/>
</dbReference>
<comment type="catalytic activity">
    <reaction evidence="8 9">
        <text>hydroxymethylbilane = uroporphyrinogen III + H2O</text>
        <dbReference type="Rhea" id="RHEA:18965"/>
        <dbReference type="ChEBI" id="CHEBI:15377"/>
        <dbReference type="ChEBI" id="CHEBI:57308"/>
        <dbReference type="ChEBI" id="CHEBI:57845"/>
        <dbReference type="EC" id="4.2.1.75"/>
    </reaction>
</comment>
<proteinExistence type="inferred from homology"/>
<evidence type="ECO:0000256" key="5">
    <source>
        <dbReference type="ARBA" id="ARBA00023244"/>
    </source>
</evidence>
<evidence type="ECO:0000256" key="4">
    <source>
        <dbReference type="ARBA" id="ARBA00023239"/>
    </source>
</evidence>
<evidence type="ECO:0000256" key="3">
    <source>
        <dbReference type="ARBA" id="ARBA00013109"/>
    </source>
</evidence>
<dbReference type="Gene3D" id="3.40.50.10090">
    <property type="match status" value="2"/>
</dbReference>
<dbReference type="UniPathway" id="UPA00251">
    <property type="reaction ID" value="UER00320"/>
</dbReference>
<dbReference type="STRING" id="1392877.SAMN05216221_3335"/>
<evidence type="ECO:0000259" key="10">
    <source>
        <dbReference type="Pfam" id="PF02602"/>
    </source>
</evidence>
<dbReference type="PANTHER" id="PTHR38042:SF1">
    <property type="entry name" value="UROPORPHYRINOGEN-III SYNTHASE, CHLOROPLASTIC"/>
    <property type="match status" value="1"/>
</dbReference>
<dbReference type="PANTHER" id="PTHR38042">
    <property type="entry name" value="UROPORPHYRINOGEN-III SYNTHASE, CHLOROPLASTIC"/>
    <property type="match status" value="1"/>
</dbReference>
<dbReference type="InterPro" id="IPR039793">
    <property type="entry name" value="UROS/Hem4"/>
</dbReference>
<evidence type="ECO:0000256" key="7">
    <source>
        <dbReference type="ARBA" id="ARBA00040167"/>
    </source>
</evidence>
<keyword evidence="12" id="KW-1185">Reference proteome</keyword>
<name>A0A1H1X853_9PSED</name>
<dbReference type="Proteomes" id="UP000243359">
    <property type="component" value="Chromosome I"/>
</dbReference>
<gene>
    <name evidence="11" type="ORF">SAMN05216221_3335</name>
</gene>
<evidence type="ECO:0000256" key="1">
    <source>
        <dbReference type="ARBA" id="ARBA00004772"/>
    </source>
</evidence>
<comment type="function">
    <text evidence="6 9">Catalyzes cyclization of the linear tetrapyrrole, hydroxymethylbilane, to the macrocyclic uroporphyrinogen III.</text>
</comment>
<reference evidence="12" key="1">
    <citation type="submission" date="2016-10" db="EMBL/GenBank/DDBJ databases">
        <authorList>
            <person name="Varghese N."/>
            <person name="Submissions S."/>
        </authorList>
    </citation>
    <scope>NUCLEOTIDE SEQUENCE [LARGE SCALE GENOMIC DNA]</scope>
    <source>
        <strain evidence="12">KCTC 32247</strain>
    </source>
</reference>
<dbReference type="GO" id="GO:0006782">
    <property type="term" value="P:protoporphyrinogen IX biosynthetic process"/>
    <property type="evidence" value="ECO:0007669"/>
    <property type="project" value="UniProtKB-UniRule"/>
</dbReference>
<evidence type="ECO:0000256" key="9">
    <source>
        <dbReference type="RuleBase" id="RU366031"/>
    </source>
</evidence>
<evidence type="ECO:0000313" key="12">
    <source>
        <dbReference type="Proteomes" id="UP000243359"/>
    </source>
</evidence>
<dbReference type="AlphaFoldDB" id="A0A1H1X853"/>
<dbReference type="RefSeq" id="WP_090350473.1">
    <property type="nucleotide sequence ID" value="NZ_LT629751.1"/>
</dbReference>
<accession>A0A1H1X853</accession>
<feature type="domain" description="Tetrapyrrole biosynthesis uroporphyrinogen III synthase" evidence="10">
    <location>
        <begin position="17"/>
        <end position="229"/>
    </location>
</feature>
<sequence length="257" mass="27551">MSDWRLLLTRPAEDCAALAQTLAGHGVFGHCLPLLEIEALAETPEQRGVFLDLDRYCAVVAVSKPAARLGLALLDRYWPQPPMRQRWFAVGAATGALLDAYGLDACWPDAGDDSEALLALPQLQHALAVPNPRVLILRGEGGRDWLAERLREQGAAVDYLSLYRRHLPDYPPGALMRALREQALNGLVVSSGEGLANLQALAADDWPLLARLPLFVPSPRVAALARAAGALDVRDCRGASAAALLACLAEGPGAMER</sequence>